<proteinExistence type="predicted"/>
<dbReference type="Proteomes" id="UP000828390">
    <property type="component" value="Unassembled WGS sequence"/>
</dbReference>
<reference evidence="2" key="1">
    <citation type="journal article" date="2019" name="bioRxiv">
        <title>The Genome of the Zebra Mussel, Dreissena polymorpha: A Resource for Invasive Species Research.</title>
        <authorList>
            <person name="McCartney M.A."/>
            <person name="Auch B."/>
            <person name="Kono T."/>
            <person name="Mallez S."/>
            <person name="Zhang Y."/>
            <person name="Obille A."/>
            <person name="Becker A."/>
            <person name="Abrahante J.E."/>
            <person name="Garbe J."/>
            <person name="Badalamenti J.P."/>
            <person name="Herman A."/>
            <person name="Mangelson H."/>
            <person name="Liachko I."/>
            <person name="Sullivan S."/>
            <person name="Sone E.D."/>
            <person name="Koren S."/>
            <person name="Silverstein K.A.T."/>
            <person name="Beckman K.B."/>
            <person name="Gohl D.M."/>
        </authorList>
    </citation>
    <scope>NUCLEOTIDE SEQUENCE</scope>
    <source>
        <strain evidence="2">Duluth1</strain>
        <tissue evidence="2">Whole animal</tissue>
    </source>
</reference>
<dbReference type="AlphaFoldDB" id="A0A9D4BZ85"/>
<feature type="compositionally biased region" description="Basic and acidic residues" evidence="1">
    <location>
        <begin position="76"/>
        <end position="86"/>
    </location>
</feature>
<evidence type="ECO:0000256" key="1">
    <source>
        <dbReference type="SAM" id="MobiDB-lite"/>
    </source>
</evidence>
<feature type="region of interest" description="Disordered" evidence="1">
    <location>
        <begin position="67"/>
        <end position="87"/>
    </location>
</feature>
<accession>A0A9D4BZ85</accession>
<gene>
    <name evidence="2" type="ORF">DPMN_073468</name>
</gene>
<sequence>MIFSNRIDVGLYDSSASNKMFPLRIDPGIFITKYVDDDGFVFDLPEQQEINPIVRFNVYDPVPERPVSALSNPKMNKSDTAERNTVSERPVTAWSNAMIQMDNLLQ</sequence>
<comment type="caution">
    <text evidence="2">The sequence shown here is derived from an EMBL/GenBank/DDBJ whole genome shotgun (WGS) entry which is preliminary data.</text>
</comment>
<organism evidence="2 3">
    <name type="scientific">Dreissena polymorpha</name>
    <name type="common">Zebra mussel</name>
    <name type="synonym">Mytilus polymorpha</name>
    <dbReference type="NCBI Taxonomy" id="45954"/>
    <lineage>
        <taxon>Eukaryota</taxon>
        <taxon>Metazoa</taxon>
        <taxon>Spiralia</taxon>
        <taxon>Lophotrochozoa</taxon>
        <taxon>Mollusca</taxon>
        <taxon>Bivalvia</taxon>
        <taxon>Autobranchia</taxon>
        <taxon>Heteroconchia</taxon>
        <taxon>Euheterodonta</taxon>
        <taxon>Imparidentia</taxon>
        <taxon>Neoheterodontei</taxon>
        <taxon>Myida</taxon>
        <taxon>Dreissenoidea</taxon>
        <taxon>Dreissenidae</taxon>
        <taxon>Dreissena</taxon>
    </lineage>
</organism>
<evidence type="ECO:0000313" key="2">
    <source>
        <dbReference type="EMBL" id="KAH3713671.1"/>
    </source>
</evidence>
<protein>
    <submittedName>
        <fullName evidence="2">Uncharacterized protein</fullName>
    </submittedName>
</protein>
<evidence type="ECO:0000313" key="3">
    <source>
        <dbReference type="Proteomes" id="UP000828390"/>
    </source>
</evidence>
<name>A0A9D4BZ85_DREPO</name>
<dbReference type="EMBL" id="JAIWYP010000014">
    <property type="protein sequence ID" value="KAH3713671.1"/>
    <property type="molecule type" value="Genomic_DNA"/>
</dbReference>
<keyword evidence="3" id="KW-1185">Reference proteome</keyword>
<reference evidence="2" key="2">
    <citation type="submission" date="2020-11" db="EMBL/GenBank/DDBJ databases">
        <authorList>
            <person name="McCartney M.A."/>
            <person name="Auch B."/>
            <person name="Kono T."/>
            <person name="Mallez S."/>
            <person name="Becker A."/>
            <person name="Gohl D.M."/>
            <person name="Silverstein K.A.T."/>
            <person name="Koren S."/>
            <person name="Bechman K.B."/>
            <person name="Herman A."/>
            <person name="Abrahante J.E."/>
            <person name="Garbe J."/>
        </authorList>
    </citation>
    <scope>NUCLEOTIDE SEQUENCE</scope>
    <source>
        <strain evidence="2">Duluth1</strain>
        <tissue evidence="2">Whole animal</tissue>
    </source>
</reference>